<protein>
    <recommendedName>
        <fullName evidence="2">GAF domain-containing protein</fullName>
    </recommendedName>
</protein>
<reference evidence="4" key="2">
    <citation type="submission" date="2016-03" db="EMBL/GenBank/DDBJ databases">
        <authorList>
            <person name="Seldin L."/>
        </authorList>
    </citation>
    <scope>NUCLEOTIDE SEQUENCE [LARGE SCALE GENOMIC DNA]</scope>
    <source>
        <strain evidence="4">PP9</strain>
    </source>
</reference>
<dbReference type="RefSeq" id="WP_066784122.1">
    <property type="nucleotide sequence ID" value="NZ_CP014806.1"/>
</dbReference>
<dbReference type="STRING" id="241244.ATY39_00350"/>
<evidence type="ECO:0000256" key="1">
    <source>
        <dbReference type="ARBA" id="ARBA00006754"/>
    </source>
</evidence>
<dbReference type="InterPro" id="IPR029016">
    <property type="entry name" value="GAF-like_dom_sf"/>
</dbReference>
<dbReference type="InterPro" id="IPR025736">
    <property type="entry name" value="PucR_C-HTH_dom"/>
</dbReference>
<dbReference type="KEGG" id="rst:ATY39_00350"/>
<proteinExistence type="inferred from homology"/>
<dbReference type="EMBL" id="CP014806">
    <property type="protein sequence ID" value="AMW97997.1"/>
    <property type="molecule type" value="Genomic_DNA"/>
</dbReference>
<dbReference type="Pfam" id="PF17853">
    <property type="entry name" value="GGDEF_2"/>
    <property type="match status" value="1"/>
</dbReference>
<dbReference type="Pfam" id="PF01590">
    <property type="entry name" value="GAF"/>
    <property type="match status" value="1"/>
</dbReference>
<evidence type="ECO:0000259" key="2">
    <source>
        <dbReference type="SMART" id="SM00065"/>
    </source>
</evidence>
<evidence type="ECO:0000313" key="4">
    <source>
        <dbReference type="Proteomes" id="UP000076021"/>
    </source>
</evidence>
<accession>A0A143H8D4</accession>
<dbReference type="InterPro" id="IPR003018">
    <property type="entry name" value="GAF"/>
</dbReference>
<dbReference type="AlphaFoldDB" id="A0A143H8D4"/>
<dbReference type="InterPro" id="IPR041522">
    <property type="entry name" value="CdaR_GGDEF"/>
</dbReference>
<dbReference type="Gene3D" id="1.10.10.2840">
    <property type="entry name" value="PucR C-terminal helix-turn-helix domain"/>
    <property type="match status" value="1"/>
</dbReference>
<feature type="domain" description="GAF" evidence="2">
    <location>
        <begin position="25"/>
        <end position="182"/>
    </location>
</feature>
<organism evidence="3 4">
    <name type="scientific">Rummeliibacillus stabekisii</name>
    <dbReference type="NCBI Taxonomy" id="241244"/>
    <lineage>
        <taxon>Bacteria</taxon>
        <taxon>Bacillati</taxon>
        <taxon>Bacillota</taxon>
        <taxon>Bacilli</taxon>
        <taxon>Bacillales</taxon>
        <taxon>Caryophanaceae</taxon>
        <taxon>Rummeliibacillus</taxon>
    </lineage>
</organism>
<evidence type="ECO:0000313" key="3">
    <source>
        <dbReference type="EMBL" id="AMW97997.1"/>
    </source>
</evidence>
<dbReference type="InterPro" id="IPR051448">
    <property type="entry name" value="CdaR-like_regulators"/>
</dbReference>
<dbReference type="OrthoDB" id="143422at2"/>
<sequence>MKETLSHRQLQSLIEVSNVLNSTLDIDTVIDSIMDQTVSITEAAHGGVLFIYDKVQNVLLPRSNRRFTTALSEVRLRPGESMTGLAFNARECLIFKNRVEVEKATATLSEKNSKLMYASVPMLPYSSICSPILSNGECIGVITLDSFDPNLQFVPQDIHLLNAIAHQAAVALEKANLYQEQEQTVKVLERLNNTIIDQNKILSRSVEIHKNLATLVLKGEGLQSIISYLHEITGYQVFLFDELGENISHAYDVSWNDDKLFKLKEKVQNTMQTTEIVRSSIERTINPHYPYINLLTIGARPEIFGSLVVAASEKIDAVDLAALEHACTVISLEMVKEQAIFEAKERIDGEFINDLLAGKMDDALVQKAKQLHFDPSGNYIALILRIDEEDQLRTSISRHFIQLANHIFSHHQIKGIAVRNHDQIVILMTFPQKVSVSYTTTQIKELVSKLQHEYVVKKWGDALSIGIGRIHPTLQKATKSLQEAAKCLQFMSSYGENNKVVSYKDLGVHQLLLQNTEDELMEFIYETLGPLIQYDQNKKGGLLPSLFAYLEHNQNAKEAAEAIHVHTNTLLYRLKRVEEILETNLSNSQQFLTINLAVSLYPFLQEKIEMG</sequence>
<keyword evidence="4" id="KW-1185">Reference proteome</keyword>
<dbReference type="Proteomes" id="UP000076021">
    <property type="component" value="Chromosome"/>
</dbReference>
<dbReference type="InterPro" id="IPR042070">
    <property type="entry name" value="PucR_C-HTH_sf"/>
</dbReference>
<dbReference type="Pfam" id="PF13556">
    <property type="entry name" value="HTH_30"/>
    <property type="match status" value="1"/>
</dbReference>
<dbReference type="SUPFAM" id="SSF55781">
    <property type="entry name" value="GAF domain-like"/>
    <property type="match status" value="1"/>
</dbReference>
<comment type="similarity">
    <text evidence="1">Belongs to the CdaR family.</text>
</comment>
<dbReference type="SMART" id="SM00065">
    <property type="entry name" value="GAF"/>
    <property type="match status" value="1"/>
</dbReference>
<gene>
    <name evidence="3" type="ORF">ATY39_00350</name>
</gene>
<dbReference type="PANTHER" id="PTHR33744:SF1">
    <property type="entry name" value="DNA-BINDING TRANSCRIPTIONAL ACTIVATOR ADER"/>
    <property type="match status" value="1"/>
</dbReference>
<name>A0A143H8D4_9BACL</name>
<dbReference type="PANTHER" id="PTHR33744">
    <property type="entry name" value="CARBOHYDRATE DIACID REGULATOR"/>
    <property type="match status" value="1"/>
</dbReference>
<reference evidence="3 4" key="1">
    <citation type="journal article" date="2016" name="Genome Announc.">
        <title>Whole-Genome Sequence of Rummeliibacillus stabekisii Strain PP9 Isolated from Antarctic Soil.</title>
        <authorList>
            <person name="da Mota F.F."/>
            <person name="Vollu R.E."/>
            <person name="Jurelevicius D."/>
            <person name="Seldin L."/>
        </authorList>
    </citation>
    <scope>NUCLEOTIDE SEQUENCE [LARGE SCALE GENOMIC DNA]</scope>
    <source>
        <strain evidence="3 4">PP9</strain>
    </source>
</reference>
<dbReference type="Gene3D" id="3.30.450.40">
    <property type="match status" value="1"/>
</dbReference>